<proteinExistence type="predicted"/>
<accession>A0A2N7LE44</accession>
<dbReference type="InterPro" id="IPR052534">
    <property type="entry name" value="Extracell_DNA_Util/SecSys_Comp"/>
</dbReference>
<dbReference type="AlphaFoldDB" id="A0A2N7LE44"/>
<organism evidence="3 4">
    <name type="scientific">Enterovibrio norvegicus</name>
    <dbReference type="NCBI Taxonomy" id="188144"/>
    <lineage>
        <taxon>Bacteria</taxon>
        <taxon>Pseudomonadati</taxon>
        <taxon>Pseudomonadota</taxon>
        <taxon>Gammaproteobacteria</taxon>
        <taxon>Vibrionales</taxon>
        <taxon>Vibrionaceae</taxon>
        <taxon>Enterovibrio</taxon>
    </lineage>
</organism>
<dbReference type="RefSeq" id="WP_102390344.1">
    <property type="nucleotide sequence ID" value="NZ_MDAL01000011.1"/>
</dbReference>
<keyword evidence="1" id="KW-0175">Coiled coil</keyword>
<protein>
    <submittedName>
        <fullName evidence="3">Pilus assembly protein PilN</fullName>
    </submittedName>
</protein>
<dbReference type="GO" id="GO:0043107">
    <property type="term" value="P:type IV pilus-dependent motility"/>
    <property type="evidence" value="ECO:0007669"/>
    <property type="project" value="TreeGrafter"/>
</dbReference>
<dbReference type="PANTHER" id="PTHR40278">
    <property type="entry name" value="DNA UTILIZATION PROTEIN HOFN"/>
    <property type="match status" value="1"/>
</dbReference>
<keyword evidence="2" id="KW-1133">Transmembrane helix</keyword>
<name>A0A2N7LE44_9GAMM</name>
<evidence type="ECO:0000256" key="2">
    <source>
        <dbReference type="SAM" id="Phobius"/>
    </source>
</evidence>
<dbReference type="Pfam" id="PF05137">
    <property type="entry name" value="PilN"/>
    <property type="match status" value="1"/>
</dbReference>
<keyword evidence="2" id="KW-0472">Membrane</keyword>
<dbReference type="Proteomes" id="UP000235387">
    <property type="component" value="Unassembled WGS sequence"/>
</dbReference>
<feature type="coiled-coil region" evidence="1">
    <location>
        <begin position="48"/>
        <end position="75"/>
    </location>
</feature>
<keyword evidence="2" id="KW-0812">Transmembrane</keyword>
<dbReference type="GO" id="GO:0043683">
    <property type="term" value="P:type IV pilus assembly"/>
    <property type="evidence" value="ECO:0007669"/>
    <property type="project" value="TreeGrafter"/>
</dbReference>
<reference evidence="4" key="1">
    <citation type="submission" date="2016-07" db="EMBL/GenBank/DDBJ databases">
        <title>Nontailed viruses are major unrecognized killers of bacteria in the ocean.</title>
        <authorList>
            <person name="Kauffman K."/>
            <person name="Hussain F."/>
            <person name="Yang J."/>
            <person name="Arevalo P."/>
            <person name="Brown J."/>
            <person name="Cutler M."/>
            <person name="Kelly L."/>
            <person name="Polz M.F."/>
        </authorList>
    </citation>
    <scope>NUCLEOTIDE SEQUENCE [LARGE SCALE GENOMIC DNA]</scope>
    <source>
        <strain evidence="4">10N.261.45.A10</strain>
    </source>
</reference>
<dbReference type="PANTHER" id="PTHR40278:SF2">
    <property type="entry name" value="TYPE IV PILUS INNER MEMBRANE COMPONENT PILN"/>
    <property type="match status" value="1"/>
</dbReference>
<gene>
    <name evidence="3" type="ORF">BCT23_11625</name>
</gene>
<comment type="caution">
    <text evidence="3">The sequence shown here is derived from an EMBL/GenBank/DDBJ whole genome shotgun (WGS) entry which is preliminary data.</text>
</comment>
<sequence length="195" mass="22108">MRQSINLLPWRKMYRLKQRRLFFNHMGAAAFSVAILLGGAFWYANVQIERQEARNARIQQEIITLNQTLKRFSKKAVEREELQRRLILVNSLQQQRNNSILLFNLLPEITPEGVVLDDVSLTSGKVTLRGRSRSNAQLATLLALLETHAGATHVQMHSIVNNASEDQMVAKQFSATFELVGFILPSLPVEAKKNG</sequence>
<dbReference type="EMBL" id="MDAL01000011">
    <property type="protein sequence ID" value="PMN93685.1"/>
    <property type="molecule type" value="Genomic_DNA"/>
</dbReference>
<evidence type="ECO:0000256" key="1">
    <source>
        <dbReference type="SAM" id="Coils"/>
    </source>
</evidence>
<feature type="transmembrane region" description="Helical" evidence="2">
    <location>
        <begin position="21"/>
        <end position="44"/>
    </location>
</feature>
<dbReference type="InterPro" id="IPR007813">
    <property type="entry name" value="PilN"/>
</dbReference>
<evidence type="ECO:0000313" key="4">
    <source>
        <dbReference type="Proteomes" id="UP000235387"/>
    </source>
</evidence>
<evidence type="ECO:0000313" key="3">
    <source>
        <dbReference type="EMBL" id="PMN93685.1"/>
    </source>
</evidence>